<keyword evidence="4" id="KW-0472">Membrane</keyword>
<dbReference type="PANTHER" id="PTHR43491">
    <property type="entry name" value="UDP-N-ACETYL-D-MANNOSAMINE DEHYDROGENASE"/>
    <property type="match status" value="1"/>
</dbReference>
<dbReference type="STRING" id="1123062.SAMN02745775_109117"/>
<name>A0A1I4D737_9PROT</name>
<dbReference type="SUPFAM" id="SSF51735">
    <property type="entry name" value="NAD(P)-binding Rossmann-fold domains"/>
    <property type="match status" value="1"/>
</dbReference>
<dbReference type="GO" id="GO:0051287">
    <property type="term" value="F:NAD binding"/>
    <property type="evidence" value="ECO:0007669"/>
    <property type="project" value="InterPro"/>
</dbReference>
<dbReference type="NCBIfam" id="TIGR03026">
    <property type="entry name" value="NDP-sugDHase"/>
    <property type="match status" value="1"/>
</dbReference>
<dbReference type="GO" id="GO:0000271">
    <property type="term" value="P:polysaccharide biosynthetic process"/>
    <property type="evidence" value="ECO:0007669"/>
    <property type="project" value="InterPro"/>
</dbReference>
<evidence type="ECO:0000313" key="7">
    <source>
        <dbReference type="Proteomes" id="UP000199473"/>
    </source>
</evidence>
<dbReference type="EMBL" id="FOSQ01000009">
    <property type="protein sequence ID" value="SFK87791.1"/>
    <property type="molecule type" value="Genomic_DNA"/>
</dbReference>
<dbReference type="GO" id="GO:0016628">
    <property type="term" value="F:oxidoreductase activity, acting on the CH-CH group of donors, NAD or NADP as acceptor"/>
    <property type="evidence" value="ECO:0007669"/>
    <property type="project" value="InterPro"/>
</dbReference>
<evidence type="ECO:0000256" key="3">
    <source>
        <dbReference type="PIRNR" id="PIRNR000124"/>
    </source>
</evidence>
<dbReference type="InterPro" id="IPR014026">
    <property type="entry name" value="UDP-Glc/GDP-Man_DH_dimer"/>
</dbReference>
<dbReference type="Proteomes" id="UP000199473">
    <property type="component" value="Unassembled WGS sequence"/>
</dbReference>
<dbReference type="Pfam" id="PF00984">
    <property type="entry name" value="UDPG_MGDP_dh"/>
    <property type="match status" value="1"/>
</dbReference>
<dbReference type="SUPFAM" id="SSF48179">
    <property type="entry name" value="6-phosphogluconate dehydrogenase C-terminal domain-like"/>
    <property type="match status" value="1"/>
</dbReference>
<evidence type="ECO:0000259" key="5">
    <source>
        <dbReference type="SMART" id="SM00984"/>
    </source>
</evidence>
<reference evidence="6 7" key="1">
    <citation type="submission" date="2016-10" db="EMBL/GenBank/DDBJ databases">
        <authorList>
            <person name="de Groot N.N."/>
        </authorList>
    </citation>
    <scope>NUCLEOTIDE SEQUENCE [LARGE SCALE GENOMIC DNA]</scope>
    <source>
        <strain evidence="6 7">DSM 19981</strain>
    </source>
</reference>
<dbReference type="InterPro" id="IPR028359">
    <property type="entry name" value="UDP_ManNAc/GlcNAc_DH"/>
</dbReference>
<protein>
    <submittedName>
        <fullName evidence="6">UDP-N-acetyl-D-glucosamine dehydrogenase</fullName>
    </submittedName>
</protein>
<dbReference type="Gene3D" id="3.40.50.720">
    <property type="entry name" value="NAD(P)-binding Rossmann-like Domain"/>
    <property type="match status" value="2"/>
</dbReference>
<dbReference type="RefSeq" id="WP_092961806.1">
    <property type="nucleotide sequence ID" value="NZ_FOSQ01000009.1"/>
</dbReference>
<dbReference type="InterPro" id="IPR001732">
    <property type="entry name" value="UDP-Glc/GDP-Man_DH_N"/>
</dbReference>
<keyword evidence="7" id="KW-1185">Reference proteome</keyword>
<dbReference type="InterPro" id="IPR008927">
    <property type="entry name" value="6-PGluconate_DH-like_C_sf"/>
</dbReference>
<dbReference type="Pfam" id="PF03720">
    <property type="entry name" value="UDPG_MGDP_dh_C"/>
    <property type="match status" value="1"/>
</dbReference>
<dbReference type="Pfam" id="PF03721">
    <property type="entry name" value="UDPG_MGDP_dh_N"/>
    <property type="match status" value="1"/>
</dbReference>
<accession>A0A1I4D737</accession>
<dbReference type="InterPro" id="IPR036220">
    <property type="entry name" value="UDP-Glc/GDP-Man_DH_C_sf"/>
</dbReference>
<feature type="transmembrane region" description="Helical" evidence="4">
    <location>
        <begin position="27"/>
        <end position="48"/>
    </location>
</feature>
<keyword evidence="1" id="KW-0560">Oxidoreductase</keyword>
<proteinExistence type="inferred from homology"/>
<dbReference type="GO" id="GO:0016616">
    <property type="term" value="F:oxidoreductase activity, acting on the CH-OH group of donors, NAD or NADP as acceptor"/>
    <property type="evidence" value="ECO:0007669"/>
    <property type="project" value="InterPro"/>
</dbReference>
<keyword evidence="4" id="KW-0812">Transmembrane</keyword>
<evidence type="ECO:0000256" key="2">
    <source>
        <dbReference type="ARBA" id="ARBA00023027"/>
    </source>
</evidence>
<evidence type="ECO:0000313" key="6">
    <source>
        <dbReference type="EMBL" id="SFK87791.1"/>
    </source>
</evidence>
<gene>
    <name evidence="6" type="ORF">SAMN02745775_109117</name>
</gene>
<dbReference type="OrthoDB" id="9803238at2"/>
<dbReference type="SUPFAM" id="SSF52413">
    <property type="entry name" value="UDP-glucose/GDP-mannose dehydrogenase C-terminal domain"/>
    <property type="match status" value="1"/>
</dbReference>
<organism evidence="6 7">
    <name type="scientific">Falsiroseomonas stagni DSM 19981</name>
    <dbReference type="NCBI Taxonomy" id="1123062"/>
    <lineage>
        <taxon>Bacteria</taxon>
        <taxon>Pseudomonadati</taxon>
        <taxon>Pseudomonadota</taxon>
        <taxon>Alphaproteobacteria</taxon>
        <taxon>Acetobacterales</taxon>
        <taxon>Roseomonadaceae</taxon>
        <taxon>Falsiroseomonas</taxon>
    </lineage>
</organism>
<dbReference type="PIRSF" id="PIRSF000124">
    <property type="entry name" value="UDPglc_GDPman_dh"/>
    <property type="match status" value="1"/>
</dbReference>
<evidence type="ECO:0000256" key="1">
    <source>
        <dbReference type="ARBA" id="ARBA00023002"/>
    </source>
</evidence>
<dbReference type="InterPro" id="IPR036291">
    <property type="entry name" value="NAD(P)-bd_dom_sf"/>
</dbReference>
<sequence>MPDTNAAPATIPLAAAELMRRIEARDAIVGVIGLGYVGLPLALAVAGAGHRVLGFDIDAPKVAGLNQGRSPLRHIGDAAVAEAVAAGGFAATADFDRLEEADLLIICVPTPLDRHREPDLSFVEGTARAIARRLRRGQLVVLESTTWPGTTLELVKPILEATGLLSGHDFFLAYSPEREDPGNPVFTTAAIPKVVGGDGRAALDLASAFYAGVVARVVPVSSAATAEAVKLTENVFRAVNIALVNELKTIYDAMGIDVWEVIEAASTKPFGFMPFQPGPGLGGHCIPIDPFYLTWKAREYGINTRFIELAGEVNTLMPRLVVEKLAQALDRQARRGLNGARILLLGMAYKRNVDDLRESPSLVLTRLLEARGAIVDYHDPHVPEVPRTREHPELAGRRSVPADAGSVAGYDAVLVATDHDAVDHAAIARAARLVVDTRNACARAGVRGPHIVKA</sequence>
<dbReference type="InterPro" id="IPR017476">
    <property type="entry name" value="UDP-Glc/GDP-Man"/>
</dbReference>
<feature type="domain" description="UDP-glucose/GDP-mannose dehydrogenase C-terminal" evidence="5">
    <location>
        <begin position="343"/>
        <end position="443"/>
    </location>
</feature>
<evidence type="ECO:0000256" key="4">
    <source>
        <dbReference type="SAM" id="Phobius"/>
    </source>
</evidence>
<dbReference type="SMART" id="SM00984">
    <property type="entry name" value="UDPG_MGDP_dh_C"/>
    <property type="match status" value="1"/>
</dbReference>
<dbReference type="AlphaFoldDB" id="A0A1I4D737"/>
<keyword evidence="4" id="KW-1133">Transmembrane helix</keyword>
<keyword evidence="2" id="KW-0520">NAD</keyword>
<comment type="similarity">
    <text evidence="3">Belongs to the UDP-glucose/GDP-mannose dehydrogenase family.</text>
</comment>
<dbReference type="PANTHER" id="PTHR43491:SF1">
    <property type="entry name" value="UDP-N-ACETYL-D-MANNOSAMINE DEHYDROGENASE"/>
    <property type="match status" value="1"/>
</dbReference>
<dbReference type="InterPro" id="IPR014027">
    <property type="entry name" value="UDP-Glc/GDP-Man_DH_C"/>
</dbReference>
<dbReference type="PIRSF" id="PIRSF500136">
    <property type="entry name" value="UDP_ManNAc_DH"/>
    <property type="match status" value="1"/>
</dbReference>